<protein>
    <submittedName>
        <fullName evidence="3">Glycoside hydrolase</fullName>
    </submittedName>
</protein>
<evidence type="ECO:0000259" key="2">
    <source>
        <dbReference type="SMART" id="SM00642"/>
    </source>
</evidence>
<keyword evidence="4" id="KW-1185">Reference proteome</keyword>
<dbReference type="SUPFAM" id="SSF51445">
    <property type="entry name" value="(Trans)glycosidases"/>
    <property type="match status" value="1"/>
</dbReference>
<feature type="domain" description="Glycosyl hydrolase family 13 catalytic" evidence="2">
    <location>
        <begin position="176"/>
        <end position="570"/>
    </location>
</feature>
<dbReference type="GO" id="GO:0009313">
    <property type="term" value="P:oligosaccharide catabolic process"/>
    <property type="evidence" value="ECO:0007669"/>
    <property type="project" value="TreeGrafter"/>
</dbReference>
<dbReference type="GO" id="GO:0004556">
    <property type="term" value="F:alpha-amylase activity"/>
    <property type="evidence" value="ECO:0007669"/>
    <property type="project" value="TreeGrafter"/>
</dbReference>
<dbReference type="Proteomes" id="UP001174691">
    <property type="component" value="Unassembled WGS sequence"/>
</dbReference>
<proteinExistence type="inferred from homology"/>
<evidence type="ECO:0000313" key="3">
    <source>
        <dbReference type="EMBL" id="KAJ9164832.1"/>
    </source>
</evidence>
<dbReference type="PANTHER" id="PTHR10357">
    <property type="entry name" value="ALPHA-AMYLASE FAMILY MEMBER"/>
    <property type="match status" value="1"/>
</dbReference>
<dbReference type="EMBL" id="JANBVN010000009">
    <property type="protein sequence ID" value="KAJ9164832.1"/>
    <property type="molecule type" value="Genomic_DNA"/>
</dbReference>
<accession>A0AA38S1E7</accession>
<dbReference type="AlphaFoldDB" id="A0AA38S1E7"/>
<organism evidence="3 4">
    <name type="scientific">Coniochaeta hoffmannii</name>
    <dbReference type="NCBI Taxonomy" id="91930"/>
    <lineage>
        <taxon>Eukaryota</taxon>
        <taxon>Fungi</taxon>
        <taxon>Dikarya</taxon>
        <taxon>Ascomycota</taxon>
        <taxon>Pezizomycotina</taxon>
        <taxon>Sordariomycetes</taxon>
        <taxon>Sordariomycetidae</taxon>
        <taxon>Coniochaetales</taxon>
        <taxon>Coniochaetaceae</taxon>
        <taxon>Coniochaeta</taxon>
    </lineage>
</organism>
<dbReference type="InterPro" id="IPR006047">
    <property type="entry name" value="GH13_cat_dom"/>
</dbReference>
<dbReference type="SMART" id="SM00642">
    <property type="entry name" value="Aamy"/>
    <property type="match status" value="1"/>
</dbReference>
<dbReference type="Pfam" id="PF00128">
    <property type="entry name" value="Alpha-amylase"/>
    <property type="match status" value="1"/>
</dbReference>
<dbReference type="Gene3D" id="3.20.20.80">
    <property type="entry name" value="Glycosidases"/>
    <property type="match status" value="1"/>
</dbReference>
<evidence type="ECO:0000313" key="4">
    <source>
        <dbReference type="Proteomes" id="UP001174691"/>
    </source>
</evidence>
<reference evidence="3" key="1">
    <citation type="submission" date="2022-07" db="EMBL/GenBank/DDBJ databases">
        <title>Fungi with potential for degradation of polypropylene.</title>
        <authorList>
            <person name="Gostincar C."/>
        </authorList>
    </citation>
    <scope>NUCLEOTIDE SEQUENCE</scope>
    <source>
        <strain evidence="3">EXF-13287</strain>
    </source>
</reference>
<dbReference type="InterPro" id="IPR017853">
    <property type="entry name" value="GH"/>
</dbReference>
<comment type="caution">
    <text evidence="3">The sequence shown here is derived from an EMBL/GenBank/DDBJ whole genome shotgun (WGS) entry which is preliminary data.</text>
</comment>
<gene>
    <name evidence="3" type="ORF">NKR19_g1058</name>
</gene>
<name>A0AA38S1E7_9PEZI</name>
<evidence type="ECO:0000256" key="1">
    <source>
        <dbReference type="ARBA" id="ARBA00008061"/>
    </source>
</evidence>
<sequence>MSAYPVDLLNRRHERFVLWVPASERLPTPKLVLGTHDANSDSFTELIRLPMAEAEGKTDLWEVDPKTITPPLADGVYRYWFDVLDTSSEQGGSILVTDPFAFTVDYTLAQGSGEQLQPATVIKYRDGKLWPCDVDGAEPRRPTVPDQASLPSNNHLVIYELPTSWSKVGSDGRGVDVDVGTFADVKALFDRNTTSPKLASAHGPILAELGINALELLPVADAKNKSEWGYATAHYFAPDSDLGSASDLVSLVETLHGQNIRLFVDEVMAFGHDPYCYIAFKQFHLLPSDEPSNPDSYQSYASGVLRDGYGGQNWRYLQQTQTYDPESGTVRAAVSPAWSFHRAHLARWMADFGVDGLRLDSVNNIGSWDFVRSYTERARELYASRYGGRAAADADPSKFLVVGEELSMPASMVREGLLDALWNEPWQRRVRAVLLGEARDGDDFEWTVRKVADARLVDLDGSGGRFTDGAQAVNYITSHDIEGYRKERLCNFLRNNGVADVLRRAELAFALLLTSVGIPMIFAGEEFGDEMDRSADMGQKQTDAVNYDRKDDGAWRAELFGYVAGLVRLRTKCPALGEDDTEFFHVDFGGRIMAWRRGGVGEGKMPVVVVVNFTDRATEGERYVIPGWPDRELDGWREASQRRDVPTEWVGREPLMPWEAKVYTRWRE</sequence>
<dbReference type="PANTHER" id="PTHR10357:SF179">
    <property type="entry name" value="NEUTRAL AND BASIC AMINO ACID TRANSPORT PROTEIN RBAT"/>
    <property type="match status" value="1"/>
</dbReference>
<comment type="similarity">
    <text evidence="1">Belongs to the glycosyl hydrolase 13 family.</text>
</comment>
<keyword evidence="3" id="KW-0378">Hydrolase</keyword>